<evidence type="ECO:0000313" key="1">
    <source>
        <dbReference type="EMBL" id="PPQ29356.1"/>
    </source>
</evidence>
<dbReference type="SUPFAM" id="SSF51556">
    <property type="entry name" value="Metallo-dependent hydrolases"/>
    <property type="match status" value="1"/>
</dbReference>
<organism evidence="1 2">
    <name type="scientific">Rhodopila globiformis</name>
    <name type="common">Rhodopseudomonas globiformis</name>
    <dbReference type="NCBI Taxonomy" id="1071"/>
    <lineage>
        <taxon>Bacteria</taxon>
        <taxon>Pseudomonadati</taxon>
        <taxon>Pseudomonadota</taxon>
        <taxon>Alphaproteobacteria</taxon>
        <taxon>Acetobacterales</taxon>
        <taxon>Acetobacteraceae</taxon>
        <taxon>Rhodopila</taxon>
    </lineage>
</organism>
<name>A0A2S6N422_RHOGL</name>
<keyword evidence="2" id="KW-1185">Reference proteome</keyword>
<gene>
    <name evidence="1" type="ORF">CCS01_22030</name>
</gene>
<proteinExistence type="predicted"/>
<dbReference type="AlphaFoldDB" id="A0A2S6N422"/>
<evidence type="ECO:0000313" key="2">
    <source>
        <dbReference type="Proteomes" id="UP000239724"/>
    </source>
</evidence>
<dbReference type="CDD" id="cd01301">
    <property type="entry name" value="rDP_like"/>
    <property type="match status" value="1"/>
</dbReference>
<protein>
    <submittedName>
        <fullName evidence="1">Diguanylate cyclase</fullName>
    </submittedName>
</protein>
<accession>A0A2S6N422</accession>
<dbReference type="GO" id="GO:0006508">
    <property type="term" value="P:proteolysis"/>
    <property type="evidence" value="ECO:0007669"/>
    <property type="project" value="InterPro"/>
</dbReference>
<dbReference type="InterPro" id="IPR008257">
    <property type="entry name" value="Pept_M19"/>
</dbReference>
<reference evidence="1 2" key="1">
    <citation type="journal article" date="2018" name="Arch. Microbiol.">
        <title>New insights into the metabolic potential of the phototrophic purple bacterium Rhodopila globiformis DSM 161(T) from its draft genome sequence and evidence for a vanadium-dependent nitrogenase.</title>
        <authorList>
            <person name="Imhoff J.F."/>
            <person name="Rahn T."/>
            <person name="Kunzel S."/>
            <person name="Neulinger S.C."/>
        </authorList>
    </citation>
    <scope>NUCLEOTIDE SEQUENCE [LARGE SCALE GENOMIC DNA]</scope>
    <source>
        <strain evidence="1 2">DSM 161</strain>
    </source>
</reference>
<dbReference type="Gene3D" id="3.20.20.140">
    <property type="entry name" value="Metal-dependent hydrolases"/>
    <property type="match status" value="2"/>
</dbReference>
<dbReference type="GO" id="GO:0070573">
    <property type="term" value="F:metallodipeptidase activity"/>
    <property type="evidence" value="ECO:0007669"/>
    <property type="project" value="InterPro"/>
</dbReference>
<comment type="caution">
    <text evidence="1">The sequence shown here is derived from an EMBL/GenBank/DDBJ whole genome shotgun (WGS) entry which is preliminary data.</text>
</comment>
<dbReference type="InterPro" id="IPR032466">
    <property type="entry name" value="Metal_Hydrolase"/>
</dbReference>
<sequence>MNDAMQPDALSIHRTLLTLDTHIDIPWPSGPDPFQDGARKVDLPKMARGGLRAGCFVAYVPQSTRAPVFETAAYTRALAMLDHINLMARMPSLVPLRLAPRADAIEAARRDNVVAIVPCVENGFAIGTDLARIAEFRARGAVYMTLTHNGHNALGDSCNPRRDLGDREVEHGGLSAFGKAAIALMNRVGMLVDVAHTARDTMLQAAEESRSPIVSSHSCVSALCDHSRNMADWQLDVIRDVKGVIQITAVSAFLKLNAKPEDVTVADFADHIDHAVRRIGIDHVGISSDFDGGGGISDWNDAAQTPNITIELAKRGYDRGALEKLWGGNFLRVMRAAEGVAG</sequence>
<dbReference type="EMBL" id="NHRY01000229">
    <property type="protein sequence ID" value="PPQ29356.1"/>
    <property type="molecule type" value="Genomic_DNA"/>
</dbReference>
<dbReference type="Proteomes" id="UP000239724">
    <property type="component" value="Unassembled WGS sequence"/>
</dbReference>
<dbReference type="PANTHER" id="PTHR10443:SF12">
    <property type="entry name" value="DIPEPTIDASE"/>
    <property type="match status" value="1"/>
</dbReference>
<dbReference type="PROSITE" id="PS51365">
    <property type="entry name" value="RENAL_DIPEPTIDASE_2"/>
    <property type="match status" value="1"/>
</dbReference>
<dbReference type="PANTHER" id="PTHR10443">
    <property type="entry name" value="MICROSOMAL DIPEPTIDASE"/>
    <property type="match status" value="1"/>
</dbReference>
<dbReference type="Pfam" id="PF01244">
    <property type="entry name" value="Peptidase_M19"/>
    <property type="match status" value="1"/>
</dbReference>
<dbReference type="OrthoDB" id="9804920at2"/>